<gene>
    <name evidence="1" type="ORF">N5B56_04760</name>
</gene>
<proteinExistence type="predicted"/>
<dbReference type="Gene3D" id="3.10.450.620">
    <property type="entry name" value="JHP933, nucleotidyltransferase-like core domain"/>
    <property type="match status" value="1"/>
</dbReference>
<protein>
    <submittedName>
        <fullName evidence="1">Nucleotidyl transferase AbiEii/AbiGii toxin family protein</fullName>
    </submittedName>
</protein>
<reference evidence="1" key="1">
    <citation type="submission" date="2022-09" db="EMBL/GenBank/DDBJ databases">
        <title>Eubacterium sp. LFL-14 isolated from human feces.</title>
        <authorList>
            <person name="Liu F."/>
        </authorList>
    </citation>
    <scope>NUCLEOTIDE SEQUENCE</scope>
    <source>
        <strain evidence="1">LFL-14</strain>
    </source>
</reference>
<dbReference type="EMBL" id="JAODBU010000004">
    <property type="protein sequence ID" value="MCT7398400.1"/>
    <property type="molecule type" value="Genomic_DNA"/>
</dbReference>
<dbReference type="Proteomes" id="UP001431199">
    <property type="component" value="Unassembled WGS sequence"/>
</dbReference>
<organism evidence="1 2">
    <name type="scientific">Eubacterium album</name>
    <dbReference type="NCBI Taxonomy" id="2978477"/>
    <lineage>
        <taxon>Bacteria</taxon>
        <taxon>Bacillati</taxon>
        <taxon>Bacillota</taxon>
        <taxon>Clostridia</taxon>
        <taxon>Eubacteriales</taxon>
        <taxon>Eubacteriaceae</taxon>
        <taxon>Eubacterium</taxon>
    </lineage>
</organism>
<sequence>MFLKIITNWGWTMYLHKENKELFRDIISIVSERKNVTTDIVEKDYYVTMILYLLSQKEIEIIFKGGTSLSKAYGVIDRFSEDIDITFKEHLGESRRKKLKYNILKPIAEDLEIEIKNWKDIESDKNYNHYDFYYNSVSDNSNFSGLSPFIKLETALMSYSFPTERRQISNYIYDTLKNEEPELIKKYNLIPFEMSVQCINRTLADKIFAVCDYYLHGKAQRNSRHLYDIFKLLNYVEIDEEFIDVTMSMSISPSEFEKIQTMVFNKSLESKLKNMFKHRADGRRLYARENIVEAAILVVIKERPKIYDEDVINGVVQLSYKKEV</sequence>
<evidence type="ECO:0000313" key="1">
    <source>
        <dbReference type="EMBL" id="MCT7398400.1"/>
    </source>
</evidence>
<dbReference type="InterPro" id="IPR014942">
    <property type="entry name" value="AbiEii"/>
</dbReference>
<keyword evidence="1" id="KW-0808">Transferase</keyword>
<accession>A0ABT2LYQ3</accession>
<name>A0ABT2LYQ3_9FIRM</name>
<dbReference type="GO" id="GO:0016740">
    <property type="term" value="F:transferase activity"/>
    <property type="evidence" value="ECO:0007669"/>
    <property type="project" value="UniProtKB-KW"/>
</dbReference>
<dbReference type="RefSeq" id="WP_243003076.1">
    <property type="nucleotide sequence ID" value="NZ_JAODBU010000004.1"/>
</dbReference>
<keyword evidence="2" id="KW-1185">Reference proteome</keyword>
<comment type="caution">
    <text evidence="1">The sequence shown here is derived from an EMBL/GenBank/DDBJ whole genome shotgun (WGS) entry which is preliminary data.</text>
</comment>
<dbReference type="Pfam" id="PF08843">
    <property type="entry name" value="AbiEii"/>
    <property type="match status" value="1"/>
</dbReference>
<evidence type="ECO:0000313" key="2">
    <source>
        <dbReference type="Proteomes" id="UP001431199"/>
    </source>
</evidence>